<evidence type="ECO:0000313" key="14">
    <source>
        <dbReference type="EMBL" id="QDK53831.1"/>
    </source>
</evidence>
<evidence type="ECO:0000313" key="4">
    <source>
        <dbReference type="EMBL" id="ECB8639520.1"/>
    </source>
</evidence>
<organism evidence="7">
    <name type="scientific">Salmonella enterica subsp. enterica serovar 4,[5],12:i:-</name>
    <dbReference type="NCBI Taxonomy" id="440524"/>
    <lineage>
        <taxon>Bacteria</taxon>
        <taxon>Pseudomonadati</taxon>
        <taxon>Pseudomonadota</taxon>
        <taxon>Gammaproteobacteria</taxon>
        <taxon>Enterobacterales</taxon>
        <taxon>Enterobacteriaceae</taxon>
        <taxon>Salmonella</taxon>
    </lineage>
</organism>
<feature type="transmembrane region" description="Helical" evidence="1">
    <location>
        <begin position="100"/>
        <end position="120"/>
    </location>
</feature>
<evidence type="ECO:0000256" key="1">
    <source>
        <dbReference type="SAM" id="Phobius"/>
    </source>
</evidence>
<reference evidence="11" key="2">
    <citation type="submission" date="2018-07" db="EMBL/GenBank/DDBJ databases">
        <authorList>
            <consortium name="PulseNet: The National Subtyping Network for Foodborne Disease Surveillance"/>
            <person name="Tarr C.L."/>
            <person name="Trees E."/>
            <person name="Katz L.S."/>
            <person name="Carleton-Romer H.A."/>
            <person name="Stroika S."/>
            <person name="Kucerova Z."/>
            <person name="Roache K.F."/>
            <person name="Sabol A.L."/>
            <person name="Besser J."/>
            <person name="Gerner-Smidt P."/>
        </authorList>
    </citation>
    <scope>NUCLEOTIDE SEQUENCE</scope>
    <source>
        <strain evidence="11">PNUSAS006086</strain>
    </source>
</reference>
<reference evidence="13" key="1">
    <citation type="journal article" date="2018" name="Genome Biol.">
        <title>SKESA: strategic k-mer extension for scrupulous assemblies.</title>
        <authorList>
            <person name="Souvorov A."/>
            <person name="Agarwala R."/>
            <person name="Lipman D.J."/>
        </authorList>
    </citation>
    <scope>NUCLEOTIDE SEQUENCE</scope>
    <source>
        <strain evidence="13">PNCS009991</strain>
    </source>
</reference>
<gene>
    <name evidence="8" type="ORF">A3Z30_13345</name>
    <name evidence="14" type="ORF">AOL22_23440</name>
    <name evidence="5" type="ORF">BG463_12050</name>
    <name evidence="11" type="ORF">BTP56_07465</name>
    <name evidence="9" type="ORF">D3F48_01430</name>
    <name evidence="7" type="ORF">D4T75_03665</name>
    <name evidence="2" type="ORF">D9Z15_10660</name>
    <name evidence="10" type="ORF">DLS03_03665</name>
    <name evidence="6" type="ORF">DVG67_05740</name>
    <name evidence="12" type="ORF">DVL97_06175</name>
    <name evidence="3" type="ORF">E0N08_04670</name>
    <name evidence="4" type="ORF">E2843_05990</name>
    <name evidence="13" type="ORF">G9W49_000392</name>
</gene>
<dbReference type="EMBL" id="DAAUAS010000003">
    <property type="protein sequence ID" value="HAF0906964.1"/>
    <property type="molecule type" value="Genomic_DNA"/>
</dbReference>
<reference evidence="14" key="6">
    <citation type="submission" date="2019-05" db="EMBL/GenBank/DDBJ databases">
        <title>Complete genome sequence of multidrug-resistant Salmonella enterica serovar I 4,[5],12:i:- 2015 U.S. pork outbreak isolate.</title>
        <authorList>
            <person name="Bearson B.L."/>
            <person name="Trachsel J.M."/>
            <person name="Holman D.B."/>
            <person name="Brunelle B.W."/>
            <person name="Simmons M."/>
            <person name="Wasilenko J."/>
            <person name="Tillman G."/>
            <person name="Johnston J."/>
            <person name="Bearson S.M.D."/>
        </authorList>
    </citation>
    <scope>NUCLEOTIDE SEQUENCE [LARGE SCALE GENOMIC DNA]</scope>
    <source>
        <strain>FSIS1503788</strain>
        <strain evidence="14">USDA15WA-1</strain>
    </source>
</reference>
<dbReference type="EMBL" id="AAKTIG010000006">
    <property type="protein sequence ID" value="ECV4060511.1"/>
    <property type="molecule type" value="Genomic_DNA"/>
</dbReference>
<dbReference type="AlphaFoldDB" id="A0A315GQR7"/>
<evidence type="ECO:0000313" key="3">
    <source>
        <dbReference type="EMBL" id="ECB6373860.1"/>
    </source>
</evidence>
<dbReference type="EMBL" id="AAHYFI010000004">
    <property type="protein sequence ID" value="ECB6373860.1"/>
    <property type="molecule type" value="Genomic_DNA"/>
</dbReference>
<dbReference type="EMBL" id="AAKNGF010000006">
    <property type="protein sequence ID" value="ECT5891824.1"/>
    <property type="molecule type" value="Genomic_DNA"/>
</dbReference>
<evidence type="ECO:0000313" key="12">
    <source>
        <dbReference type="EMBL" id="ECV5283118.1"/>
    </source>
</evidence>
<feature type="transmembrane region" description="Helical" evidence="1">
    <location>
        <begin position="69"/>
        <end position="88"/>
    </location>
</feature>
<dbReference type="EMBL" id="AAHQUH010000010">
    <property type="protein sequence ID" value="EBZ3333050.1"/>
    <property type="molecule type" value="Genomic_DNA"/>
</dbReference>
<dbReference type="EMBL" id="AAIUNF010000007">
    <property type="protein sequence ID" value="ECI2344877.1"/>
    <property type="molecule type" value="Genomic_DNA"/>
</dbReference>
<evidence type="ECO:0000313" key="7">
    <source>
        <dbReference type="EMBL" id="ECT3927844.1"/>
    </source>
</evidence>
<feature type="transmembrane region" description="Helical" evidence="1">
    <location>
        <begin position="26"/>
        <end position="45"/>
    </location>
</feature>
<name>A0A315GQR7_SALET</name>
<dbReference type="EMBL" id="AAKLXY010000006">
    <property type="protein sequence ID" value="ECT1738523.1"/>
    <property type="molecule type" value="Genomic_DNA"/>
</dbReference>
<evidence type="ECO:0000313" key="6">
    <source>
        <dbReference type="EMBL" id="ECT1738523.1"/>
    </source>
</evidence>
<accession>A0A315GQR7</accession>
<protein>
    <recommendedName>
        <fullName evidence="15">ICE protein Tfc18 T4SS compont</fullName>
    </recommendedName>
</protein>
<evidence type="ECO:0000313" key="5">
    <source>
        <dbReference type="EMBL" id="ECI2344877.1"/>
    </source>
</evidence>
<evidence type="ECO:0000313" key="11">
    <source>
        <dbReference type="EMBL" id="ECV4060511.1"/>
    </source>
</evidence>
<dbReference type="EMBL" id="AAHYWY010000008">
    <property type="protein sequence ID" value="ECB8639520.1"/>
    <property type="molecule type" value="Genomic_DNA"/>
</dbReference>
<dbReference type="EMBL" id="AAKSLK010000004">
    <property type="protein sequence ID" value="ECV5283118.1"/>
    <property type="molecule type" value="Genomic_DNA"/>
</dbReference>
<evidence type="ECO:0000313" key="8">
    <source>
        <dbReference type="EMBL" id="ECT5891824.1"/>
    </source>
</evidence>
<reference evidence="7" key="4">
    <citation type="submission" date="2018-09" db="EMBL/GenBank/DDBJ databases">
        <authorList>
            <consortium name="GenomeTrakr network: Whole genome sequencing for foodborne pathogen traceback"/>
        </authorList>
    </citation>
    <scope>NUCLEOTIDE SEQUENCE</scope>
    <source>
        <strain evidence="5">FDA00010558</strain>
        <strain evidence="7">FSIS11813926</strain>
        <strain evidence="4">FSIS11918698</strain>
        <strain evidence="12">FSIS31800738</strain>
    </source>
</reference>
<dbReference type="EMBL" id="CP040686">
    <property type="protein sequence ID" value="QDK53831.1"/>
    <property type="molecule type" value="Genomic_DNA"/>
</dbReference>
<dbReference type="EMBL" id="AAKMPW010000004">
    <property type="protein sequence ID" value="ECT3927844.1"/>
    <property type="molecule type" value="Genomic_DNA"/>
</dbReference>
<keyword evidence="1" id="KW-1133">Transmembrane helix</keyword>
<dbReference type="EMBL" id="AAKRXS010000002">
    <property type="protein sequence ID" value="ECV3823574.1"/>
    <property type="molecule type" value="Genomic_DNA"/>
</dbReference>
<dbReference type="Proteomes" id="UP000839537">
    <property type="component" value="Chromosome"/>
</dbReference>
<proteinExistence type="predicted"/>
<evidence type="ECO:0000313" key="9">
    <source>
        <dbReference type="EMBL" id="ECU4153785.1"/>
    </source>
</evidence>
<evidence type="ECO:0000313" key="10">
    <source>
        <dbReference type="EMBL" id="ECV3823574.1"/>
    </source>
</evidence>
<evidence type="ECO:0000313" key="2">
    <source>
        <dbReference type="EMBL" id="EBZ3333050.1"/>
    </source>
</evidence>
<sequence>MQSKEIVIMKNSHRDQLRKTGKGLKVGTLYLLVLALIMVLGFWLADTGMRHPESVASLKRWMHATRYGWLAWRLVIYCTVGWGLWKIWHAPGFRQEYRRPLLRIAGASTLFFLVCEYSIFSGVGG</sequence>
<reference evidence="13" key="3">
    <citation type="submission" date="2018-07" db="EMBL/GenBank/DDBJ databases">
        <authorList>
            <consortium name="NCBI Pathogen Detection Project"/>
        </authorList>
    </citation>
    <scope>NUCLEOTIDE SEQUENCE</scope>
    <source>
        <strain evidence="13">PNCS009991</strain>
    </source>
</reference>
<reference evidence="3" key="5">
    <citation type="submission" date="2019-03" db="EMBL/GenBank/DDBJ databases">
        <authorList>
            <consortium name="NARMS: The National Antimicrobial Resistance Monitoring System"/>
        </authorList>
    </citation>
    <scope>NUCLEOTIDE SEQUENCE</scope>
    <source>
        <strain evidence="8">CVM N57166F</strain>
        <strain evidence="10">FSIS11810008</strain>
        <strain evidence="6">FSIS11811401</strain>
        <strain evidence="9">FSIS11813683</strain>
        <strain evidence="2">FSIS11814444</strain>
        <strain evidence="3">FSIS11918031</strain>
    </source>
</reference>
<dbReference type="Proteomes" id="UP000839606">
    <property type="component" value="Unassembled WGS sequence"/>
</dbReference>
<dbReference type="EMBL" id="AAKPWL010000002">
    <property type="protein sequence ID" value="ECU4153785.1"/>
    <property type="molecule type" value="Genomic_DNA"/>
</dbReference>
<keyword evidence="1" id="KW-0812">Transmembrane</keyword>
<evidence type="ECO:0008006" key="15">
    <source>
        <dbReference type="Google" id="ProtNLM"/>
    </source>
</evidence>
<evidence type="ECO:0000313" key="13">
    <source>
        <dbReference type="EMBL" id="HAF0906964.1"/>
    </source>
</evidence>
<keyword evidence="1" id="KW-0472">Membrane</keyword>